<keyword evidence="3" id="KW-0966">Cell projection</keyword>
<keyword evidence="2" id="KW-0472">Membrane</keyword>
<feature type="transmembrane region" description="Helical" evidence="2">
    <location>
        <begin position="12"/>
        <end position="35"/>
    </location>
</feature>
<dbReference type="RefSeq" id="WP_204464677.1">
    <property type="nucleotide sequence ID" value="NZ_JAFBCV010000002.1"/>
</dbReference>
<organism evidence="3 4">
    <name type="scientific">Shouchella xiaoxiensis</name>
    <dbReference type="NCBI Taxonomy" id="766895"/>
    <lineage>
        <taxon>Bacteria</taxon>
        <taxon>Bacillati</taxon>
        <taxon>Bacillota</taxon>
        <taxon>Bacilli</taxon>
        <taxon>Bacillales</taxon>
        <taxon>Bacillaceae</taxon>
        <taxon>Shouchella</taxon>
    </lineage>
</organism>
<evidence type="ECO:0000313" key="4">
    <source>
        <dbReference type="Proteomes" id="UP001179280"/>
    </source>
</evidence>
<evidence type="ECO:0000256" key="1">
    <source>
        <dbReference type="SAM" id="Coils"/>
    </source>
</evidence>
<comment type="caution">
    <text evidence="3">The sequence shown here is derived from an EMBL/GenBank/DDBJ whole genome shotgun (WGS) entry which is preliminary data.</text>
</comment>
<sequence length="185" mass="20681">MAAKTKKSKWPIVLSVLIPLLAVLTVVILFIGPLFGLHVGDQVREVFQTERTEDGSSYQQQFTEMEQEVVELQALLQEATNELVVREAEMNELQAQLDDATNSETNEEVLTQGTVQEMATGLEAVLKTYEEMSPKRAAALIDEMNEEEAYIHISSMKEQLRGSVIARLPAEKGATFLERLAQEGR</sequence>
<dbReference type="EMBL" id="JAFBCV010000002">
    <property type="protein sequence ID" value="MBM7837652.1"/>
    <property type="molecule type" value="Genomic_DNA"/>
</dbReference>
<keyword evidence="2" id="KW-0812">Transmembrane</keyword>
<evidence type="ECO:0000256" key="2">
    <source>
        <dbReference type="SAM" id="Phobius"/>
    </source>
</evidence>
<keyword evidence="1" id="KW-0175">Coiled coil</keyword>
<keyword evidence="4" id="KW-1185">Reference proteome</keyword>
<keyword evidence="3" id="KW-0282">Flagellum</keyword>
<reference evidence="3" key="1">
    <citation type="submission" date="2021-01" db="EMBL/GenBank/DDBJ databases">
        <title>Genomic Encyclopedia of Type Strains, Phase IV (KMG-IV): sequencing the most valuable type-strain genomes for metagenomic binning, comparative biology and taxonomic classification.</title>
        <authorList>
            <person name="Goeker M."/>
        </authorList>
    </citation>
    <scope>NUCLEOTIDE SEQUENCE</scope>
    <source>
        <strain evidence="3">DSM 21943</strain>
    </source>
</reference>
<gene>
    <name evidence="3" type="ORF">JOC54_000883</name>
</gene>
<dbReference type="SUPFAM" id="SSF158791">
    <property type="entry name" value="MgtE N-terminal domain-like"/>
    <property type="match status" value="1"/>
</dbReference>
<dbReference type="Proteomes" id="UP001179280">
    <property type="component" value="Unassembled WGS sequence"/>
</dbReference>
<name>A0ABS2SQ51_9BACI</name>
<evidence type="ECO:0000313" key="3">
    <source>
        <dbReference type="EMBL" id="MBM7837652.1"/>
    </source>
</evidence>
<keyword evidence="3" id="KW-0969">Cilium</keyword>
<accession>A0ABS2SQ51</accession>
<protein>
    <submittedName>
        <fullName evidence="3">Flagellar motility protein MotE (MotC chaperone)</fullName>
    </submittedName>
</protein>
<feature type="coiled-coil region" evidence="1">
    <location>
        <begin position="62"/>
        <end position="103"/>
    </location>
</feature>
<proteinExistence type="predicted"/>
<keyword evidence="2" id="KW-1133">Transmembrane helix</keyword>